<dbReference type="PATRIC" id="fig|991778.3.peg.6047"/>
<gene>
    <name evidence="1" type="ORF">RBWH47_02942</name>
</gene>
<protein>
    <recommendedName>
        <fullName evidence="3">Transcription factor zinc-finger domain-containing protein</fullName>
    </recommendedName>
</protein>
<dbReference type="EMBL" id="AFAR01000293">
    <property type="protein sequence ID" value="EGF24397.1"/>
    <property type="molecule type" value="Genomic_DNA"/>
</dbReference>
<evidence type="ECO:0000313" key="1">
    <source>
        <dbReference type="EMBL" id="EGF24397.1"/>
    </source>
</evidence>
<organism evidence="1 2">
    <name type="scientific">Rhodopirellula baltica WH47</name>
    <dbReference type="NCBI Taxonomy" id="991778"/>
    <lineage>
        <taxon>Bacteria</taxon>
        <taxon>Pseudomonadati</taxon>
        <taxon>Planctomycetota</taxon>
        <taxon>Planctomycetia</taxon>
        <taxon>Pirellulales</taxon>
        <taxon>Pirellulaceae</taxon>
        <taxon>Rhodopirellula</taxon>
    </lineage>
</organism>
<sequence length="82" mass="9029">MPILKTFFKQACPVCGRPLFIPVDLLGKEASCSHCSGVFAADGQDATLQYGGGIWSDEQKQETKFWQRLGYHADSLHEHAGC</sequence>
<accession>F2B145</accession>
<dbReference type="Proteomes" id="UP000006222">
    <property type="component" value="Unassembled WGS sequence"/>
</dbReference>
<evidence type="ECO:0008006" key="3">
    <source>
        <dbReference type="Google" id="ProtNLM"/>
    </source>
</evidence>
<evidence type="ECO:0000313" key="2">
    <source>
        <dbReference type="Proteomes" id="UP000006222"/>
    </source>
</evidence>
<reference evidence="1 2" key="1">
    <citation type="journal article" date="2013" name="Mar. Genomics">
        <title>Expression of sulfatases in Rhodopirellula baltica and the diversity of sulfatases in the genus Rhodopirellula.</title>
        <authorList>
            <person name="Wegner C.E."/>
            <person name="Richter-Heitmann T."/>
            <person name="Klindworth A."/>
            <person name="Klockow C."/>
            <person name="Richter M."/>
            <person name="Achstetter T."/>
            <person name="Glockner F.O."/>
            <person name="Harder J."/>
        </authorList>
    </citation>
    <scope>NUCLEOTIDE SEQUENCE [LARGE SCALE GENOMIC DNA]</scope>
    <source>
        <strain evidence="1 2">WH47</strain>
    </source>
</reference>
<proteinExistence type="predicted"/>
<dbReference type="AlphaFoldDB" id="F2B145"/>
<name>F2B145_RHOBT</name>
<comment type="caution">
    <text evidence="1">The sequence shown here is derived from an EMBL/GenBank/DDBJ whole genome shotgun (WGS) entry which is preliminary data.</text>
</comment>